<name>A0A1I7WBN1_HETBA</name>
<keyword evidence="1" id="KW-1185">Reference proteome</keyword>
<protein>
    <submittedName>
        <fullName evidence="2">AMOP domain-containing protein</fullName>
    </submittedName>
</protein>
<organism evidence="1 2">
    <name type="scientific">Heterorhabditis bacteriophora</name>
    <name type="common">Entomopathogenic nematode worm</name>
    <dbReference type="NCBI Taxonomy" id="37862"/>
    <lineage>
        <taxon>Eukaryota</taxon>
        <taxon>Metazoa</taxon>
        <taxon>Ecdysozoa</taxon>
        <taxon>Nematoda</taxon>
        <taxon>Chromadorea</taxon>
        <taxon>Rhabditida</taxon>
        <taxon>Rhabditina</taxon>
        <taxon>Rhabditomorpha</taxon>
        <taxon>Strongyloidea</taxon>
        <taxon>Heterorhabditidae</taxon>
        <taxon>Heterorhabditis</taxon>
    </lineage>
</organism>
<sequence>MAVAFSAQSAVHWLPPEKREWERSSLPEHTKRLWEFEWSKSSYNYECSDYRLQIVPIYFWPGERLDIPCKMCELALALNGKVKYWAVAEDVTTFLENPQVILLLFLSEGTQERGETTKDYKLPQSFGQYNQDKKYTHIFKEKPVYLERDGKLSILRAGPASQGVYFCFDESSLVILVYYCGLEMYIKTTSVDDCGHTDFIQPSSNWRFHYQPAFRRTRPEYCDATNEGPCNAQNYLEVYAANYTGVYQEKCSLDYCR</sequence>
<dbReference type="WBParaSite" id="Hba_02114">
    <property type="protein sequence ID" value="Hba_02114"/>
    <property type="gene ID" value="Hba_02114"/>
</dbReference>
<evidence type="ECO:0000313" key="1">
    <source>
        <dbReference type="Proteomes" id="UP000095283"/>
    </source>
</evidence>
<accession>A0A1I7WBN1</accession>
<proteinExistence type="predicted"/>
<dbReference type="Proteomes" id="UP000095283">
    <property type="component" value="Unplaced"/>
</dbReference>
<reference evidence="2" key="1">
    <citation type="submission" date="2016-11" db="UniProtKB">
        <authorList>
            <consortium name="WormBaseParasite"/>
        </authorList>
    </citation>
    <scope>IDENTIFICATION</scope>
</reference>
<evidence type="ECO:0000313" key="2">
    <source>
        <dbReference type="WBParaSite" id="Hba_02114"/>
    </source>
</evidence>
<dbReference type="AlphaFoldDB" id="A0A1I7WBN1"/>